<dbReference type="InterPro" id="IPR005034">
    <property type="entry name" value="Dicer_dimerisation"/>
</dbReference>
<feature type="domain" description="RNase III" evidence="6">
    <location>
        <begin position="758"/>
        <end position="930"/>
    </location>
</feature>
<evidence type="ECO:0000259" key="6">
    <source>
        <dbReference type="PROSITE" id="PS50142"/>
    </source>
</evidence>
<dbReference type="PROSITE" id="PS50142">
    <property type="entry name" value="RNASE_3_2"/>
    <property type="match status" value="2"/>
</dbReference>
<dbReference type="InterPro" id="IPR038248">
    <property type="entry name" value="Dicer_dimer_sf"/>
</dbReference>
<dbReference type="GeneID" id="36318445"/>
<name>A0A0F9WJF6_9MICR</name>
<dbReference type="InterPro" id="IPR036389">
    <property type="entry name" value="RNase_III_sf"/>
</dbReference>
<dbReference type="Proteomes" id="UP000034350">
    <property type="component" value="Unassembled WGS sequence"/>
</dbReference>
<comment type="caution">
    <text evidence="7">The sequence shown here is derived from an EMBL/GenBank/DDBJ whole genome shotgun (WGS) entry which is preliminary data.</text>
</comment>
<dbReference type="GO" id="GO:0006396">
    <property type="term" value="P:RNA processing"/>
    <property type="evidence" value="ECO:0007669"/>
    <property type="project" value="InterPro"/>
</dbReference>
<keyword evidence="3" id="KW-0378">Hydrolase</keyword>
<dbReference type="AlphaFoldDB" id="A0A0F9WJF6"/>
<dbReference type="Gene3D" id="3.30.160.380">
    <property type="entry name" value="Dicer dimerisation domain"/>
    <property type="match status" value="1"/>
</dbReference>
<sequence length="1131" mass="133269">MNFNEIITKIETLGIESKNEYKREIEQIMASNDKYLLITDDKLFLSNYKLKFVDLIPFIKETSKLCIHPSKFIFLAWQGLINVYHYDVIIINCEIKADFIHAFKIFYIDGIAYDLKKPKCISFIKDPTDDFSIYFQSILASKQDDDIKNNIKCITISSKTPNKFINYAKCKRLLKNTIENKNSEFYVKLLNRLSELEKSDILEAIELISKCINQSKISSIPPTDKDLEYGKSLSILFEKQKIIKNYLQCGPVYIYGHIEFESKDVYFIKDFISLDADLEESTLFIIDPVDEKILPKFKTIIFLKESESFPTALINNICKLESIDKFYSYFVKKDKQYNTREDSHYINPTLPWEYSIPFYEHIFYLINRLFHENYLFIRCLVPNRIYYNGSKPNTFICCLEFPKIVNNNALLATFKSDEFSVKKDANKDACYRFIIKLVESGYLDSNFLPVKSKFINENLFYIKSIKKIYDIDFQSLEEAYVLINNIKDGYEEYDKFKKDYYFDITQKNFPFFDPEEVLRKQADCFKCFSDTMSLYLFNNSNIGICTGETFTEKVNYKNTEVRFIKRISFTQHEKNIILNFQVVFFGVNFKRITCSQTVGRKYAYYVLPIKNLEIDFEYMNELYENFFFGSVYDVNNHSILNNYLLFNPITKLFYEYVEDTDKKFTDITNSKIKNRKNLDLSKKEYTFLEYFIFLYGINLSNSGKNKNVIFTAVPFSHKKEKEPEFHACEIIYVTVVKKSIKSDYKRFVEYFNIFEILALTYEFKVNMNFSISHSNLAISFTLQDSLNGQQNDLGYERFEFIGDSVLKYSVSKFLFTECGYNLNKLVSTKDGLVCNDHLYRVGRQINLQKYFSLNRYTEHLFQPPAILDLEFDKSLIESLNLKNLFQNNNQYNFVKLYSRKQSQDTNLEKGKKVYADIVESLIGVHYIEQGFQKAWNFIKSIGILENHGSKRHSNNFMTKTPNIILLCEYEGILPLANILKVEKIINYTFKNKGYIEKAMIHPSYKDNIFGSERFQKLELVGDCFLDLKVSDYIFFKYTDADPETLHTHRKSLVNNHTFAMILFKSGLYDFSFTGLSDQTRDFNNNKVSKCYGDIFEALAGAVILDSEFDFEMTDMFFKTVLKLMTENVYEC</sequence>
<dbReference type="VEuPathDB" id="MicrosporidiaDB:AAJ76_1000100330"/>
<dbReference type="GO" id="GO:0005524">
    <property type="term" value="F:ATP binding"/>
    <property type="evidence" value="ECO:0007669"/>
    <property type="project" value="UniProtKB-KW"/>
</dbReference>
<dbReference type="VEuPathDB" id="MicrosporidiaDB:G9O61_00g002110"/>
<keyword evidence="5" id="KW-0067">ATP-binding</keyword>
<dbReference type="SUPFAM" id="SSF69065">
    <property type="entry name" value="RNase III domain-like"/>
    <property type="match status" value="2"/>
</dbReference>
<keyword evidence="2" id="KW-0547">Nucleotide-binding</keyword>
<evidence type="ECO:0000256" key="2">
    <source>
        <dbReference type="ARBA" id="ARBA00022741"/>
    </source>
</evidence>
<dbReference type="OrthoDB" id="416741at2759"/>
<evidence type="ECO:0000256" key="3">
    <source>
        <dbReference type="ARBA" id="ARBA00022801"/>
    </source>
</evidence>
<dbReference type="GO" id="GO:0004525">
    <property type="term" value="F:ribonuclease III activity"/>
    <property type="evidence" value="ECO:0007669"/>
    <property type="project" value="InterPro"/>
</dbReference>
<dbReference type="VEuPathDB" id="MicrosporidiaDB:NCER_100079"/>
<dbReference type="Pfam" id="PF00636">
    <property type="entry name" value="Ribonuclease_3"/>
    <property type="match status" value="2"/>
</dbReference>
<dbReference type="Gene3D" id="1.10.1520.10">
    <property type="entry name" value="Ribonuclease III domain"/>
    <property type="match status" value="2"/>
</dbReference>
<evidence type="ECO:0000313" key="7">
    <source>
        <dbReference type="EMBL" id="KKO76665.1"/>
    </source>
</evidence>
<protein>
    <submittedName>
        <fullName evidence="7">Endoribonuclease dicer</fullName>
    </submittedName>
</protein>
<dbReference type="SMART" id="SM00535">
    <property type="entry name" value="RIBOc"/>
    <property type="match status" value="2"/>
</dbReference>
<dbReference type="InterPro" id="IPR000999">
    <property type="entry name" value="RNase_III_dom"/>
</dbReference>
<dbReference type="GO" id="GO:0004386">
    <property type="term" value="F:helicase activity"/>
    <property type="evidence" value="ECO:0007669"/>
    <property type="project" value="UniProtKB-KW"/>
</dbReference>
<evidence type="ECO:0000313" key="8">
    <source>
        <dbReference type="Proteomes" id="UP000034350"/>
    </source>
</evidence>
<dbReference type="PANTHER" id="PTHR14950:SF37">
    <property type="entry name" value="ENDORIBONUCLEASE DICER"/>
    <property type="match status" value="1"/>
</dbReference>
<feature type="domain" description="RNase III" evidence="6">
    <location>
        <begin position="978"/>
        <end position="1107"/>
    </location>
</feature>
<evidence type="ECO:0000256" key="5">
    <source>
        <dbReference type="ARBA" id="ARBA00022840"/>
    </source>
</evidence>
<keyword evidence="1" id="KW-0677">Repeat</keyword>
<evidence type="ECO:0000256" key="4">
    <source>
        <dbReference type="ARBA" id="ARBA00022806"/>
    </source>
</evidence>
<dbReference type="EMBL" id="JPQZ01000001">
    <property type="protein sequence ID" value="KKO76665.1"/>
    <property type="molecule type" value="Genomic_DNA"/>
</dbReference>
<evidence type="ECO:0000256" key="1">
    <source>
        <dbReference type="ARBA" id="ARBA00022737"/>
    </source>
</evidence>
<keyword evidence="8" id="KW-1185">Reference proteome</keyword>
<dbReference type="PANTHER" id="PTHR14950">
    <property type="entry name" value="DICER-RELATED"/>
    <property type="match status" value="1"/>
</dbReference>
<dbReference type="RefSeq" id="XP_024332407.1">
    <property type="nucleotide sequence ID" value="XM_024473551.1"/>
</dbReference>
<keyword evidence="4" id="KW-0347">Helicase</keyword>
<gene>
    <name evidence="7" type="ORF">AAJ76_1000100330</name>
</gene>
<dbReference type="Pfam" id="PF03368">
    <property type="entry name" value="Dicer_dimer"/>
    <property type="match status" value="1"/>
</dbReference>
<accession>A0A0F9WJF6</accession>
<reference evidence="7 8" key="1">
    <citation type="journal article" date="2015" name="Environ. Microbiol.">
        <title>Genome analyses suggest the presence of polyploidy and recent human-driven expansions in eight global populations of the honeybee pathogen Nosema ceranae.</title>
        <authorList>
            <person name="Pelin A."/>
            <person name="Selman M."/>
            <person name="Aris-Brosou S."/>
            <person name="Farinelli L."/>
            <person name="Corradi N."/>
        </authorList>
    </citation>
    <scope>NUCLEOTIDE SEQUENCE [LARGE SCALE GENOMIC DNA]</scope>
    <source>
        <strain evidence="7 8">PA08 1199</strain>
    </source>
</reference>
<proteinExistence type="predicted"/>
<dbReference type="CDD" id="cd00593">
    <property type="entry name" value="RIBOc"/>
    <property type="match status" value="2"/>
</dbReference>
<organism evidence="7 8">
    <name type="scientific">Vairimorpha ceranae</name>
    <dbReference type="NCBI Taxonomy" id="40302"/>
    <lineage>
        <taxon>Eukaryota</taxon>
        <taxon>Fungi</taxon>
        <taxon>Fungi incertae sedis</taxon>
        <taxon>Microsporidia</taxon>
        <taxon>Nosematidae</taxon>
        <taxon>Vairimorpha</taxon>
    </lineage>
</organism>